<evidence type="ECO:0000256" key="6">
    <source>
        <dbReference type="ARBA" id="ARBA00023288"/>
    </source>
</evidence>
<keyword evidence="6" id="KW-0449">Lipoprotein</keyword>
<protein>
    <submittedName>
        <fullName evidence="9">BMP family ABC transporter substrate-binding protein</fullName>
    </submittedName>
</protein>
<dbReference type="PROSITE" id="PS51257">
    <property type="entry name" value="PROKAR_LIPOPROTEIN"/>
    <property type="match status" value="1"/>
</dbReference>
<sequence>MKKNVLALLLLMVMVLVTACGNNTSGNGNTANSANDAEGGEAAAGDKLKVVLLIPGTLGDKSFFDAANNGLQKVKDELGAETKVVEMGTDKTKWEPTFNDIAAEDWDVVISGGSEITEMFNATAEANPDKKFINYDTDIEEAPANMYNMSYSTNEVSFLAGAAAALATQSDMPNANKENIIGFVGGMDIPGINAFLVGYIQGAQYVDPEVKVAVSYAGDFVNPAKGKELSLIQYNSGVDIIFNVAGGTGLGIFDAAKEKTKYAIGVDSDQAMLLKDTDNDKANLIVTSAIKKIDSAILGAVKKLQDGTLEMGKRDVLGFVEDGVGIAENEIYKSVYPADLQAKVEEVKQKLINKEITVDNAMGMETSEVEAIRNAVKP</sequence>
<dbReference type="InterPro" id="IPR003760">
    <property type="entry name" value="PnrA-like"/>
</dbReference>
<evidence type="ECO:0000256" key="3">
    <source>
        <dbReference type="ARBA" id="ARBA00022475"/>
    </source>
</evidence>
<dbReference type="EMBL" id="MPTB01000028">
    <property type="protein sequence ID" value="OMD45023.1"/>
    <property type="molecule type" value="Genomic_DNA"/>
</dbReference>
<dbReference type="PANTHER" id="PTHR34296">
    <property type="entry name" value="TRANSCRIPTIONAL ACTIVATOR PROTEIN MED"/>
    <property type="match status" value="1"/>
</dbReference>
<feature type="signal peptide" evidence="7">
    <location>
        <begin position="1"/>
        <end position="19"/>
    </location>
</feature>
<dbReference type="Pfam" id="PF02608">
    <property type="entry name" value="Bmp"/>
    <property type="match status" value="1"/>
</dbReference>
<dbReference type="Proteomes" id="UP000187412">
    <property type="component" value="Unassembled WGS sequence"/>
</dbReference>
<dbReference type="PANTHER" id="PTHR34296:SF2">
    <property type="entry name" value="ABC TRANSPORTER GUANOSINE-BINDING PROTEIN NUPN"/>
    <property type="match status" value="1"/>
</dbReference>
<keyword evidence="10" id="KW-1185">Reference proteome</keyword>
<organism evidence="9 10">
    <name type="scientific">Paenibacillus borealis</name>
    <dbReference type="NCBI Taxonomy" id="160799"/>
    <lineage>
        <taxon>Bacteria</taxon>
        <taxon>Bacillati</taxon>
        <taxon>Bacillota</taxon>
        <taxon>Bacilli</taxon>
        <taxon>Bacillales</taxon>
        <taxon>Paenibacillaceae</taxon>
        <taxon>Paenibacillus</taxon>
    </lineage>
</organism>
<accession>A0ABX3H3M6</accession>
<evidence type="ECO:0000256" key="5">
    <source>
        <dbReference type="ARBA" id="ARBA00023136"/>
    </source>
</evidence>
<gene>
    <name evidence="9" type="ORF">BSK56_20725</name>
</gene>
<keyword evidence="3" id="KW-1003">Cell membrane</keyword>
<comment type="caution">
    <text evidence="9">The sequence shown here is derived from an EMBL/GenBank/DDBJ whole genome shotgun (WGS) entry which is preliminary data.</text>
</comment>
<evidence type="ECO:0000256" key="7">
    <source>
        <dbReference type="SAM" id="SignalP"/>
    </source>
</evidence>
<evidence type="ECO:0000313" key="10">
    <source>
        <dbReference type="Proteomes" id="UP000187412"/>
    </source>
</evidence>
<dbReference type="RefSeq" id="WP_038596449.1">
    <property type="nucleotide sequence ID" value="NZ_MPTB01000028.1"/>
</dbReference>
<keyword evidence="5" id="KW-0472">Membrane</keyword>
<evidence type="ECO:0000256" key="2">
    <source>
        <dbReference type="ARBA" id="ARBA00008610"/>
    </source>
</evidence>
<dbReference type="Gene3D" id="3.40.50.2300">
    <property type="match status" value="2"/>
</dbReference>
<keyword evidence="4 7" id="KW-0732">Signal</keyword>
<comment type="subcellular location">
    <subcellularLocation>
        <location evidence="1">Cell membrane</location>
        <topology evidence="1">Lipid-anchor</topology>
    </subcellularLocation>
</comment>
<feature type="domain" description="ABC transporter substrate-binding protein PnrA-like" evidence="8">
    <location>
        <begin position="48"/>
        <end position="359"/>
    </location>
</feature>
<proteinExistence type="inferred from homology"/>
<dbReference type="CDD" id="cd19964">
    <property type="entry name" value="PBP1_BMP-like"/>
    <property type="match status" value="1"/>
</dbReference>
<name>A0ABX3H3M6_PAEBO</name>
<evidence type="ECO:0000259" key="8">
    <source>
        <dbReference type="Pfam" id="PF02608"/>
    </source>
</evidence>
<feature type="chain" id="PRO_5046404288" evidence="7">
    <location>
        <begin position="20"/>
        <end position="378"/>
    </location>
</feature>
<dbReference type="InterPro" id="IPR028082">
    <property type="entry name" value="Peripla_BP_I"/>
</dbReference>
<dbReference type="InterPro" id="IPR050957">
    <property type="entry name" value="BMP_lipoprotein"/>
</dbReference>
<evidence type="ECO:0000313" key="9">
    <source>
        <dbReference type="EMBL" id="OMD45023.1"/>
    </source>
</evidence>
<evidence type="ECO:0000256" key="1">
    <source>
        <dbReference type="ARBA" id="ARBA00004193"/>
    </source>
</evidence>
<dbReference type="SUPFAM" id="SSF53822">
    <property type="entry name" value="Periplasmic binding protein-like I"/>
    <property type="match status" value="1"/>
</dbReference>
<comment type="similarity">
    <text evidence="2">Belongs to the BMP lipoprotein family.</text>
</comment>
<reference evidence="9 10" key="1">
    <citation type="submission" date="2016-10" db="EMBL/GenBank/DDBJ databases">
        <title>Paenibacillus species isolates.</title>
        <authorList>
            <person name="Beno S.M."/>
        </authorList>
    </citation>
    <scope>NUCLEOTIDE SEQUENCE [LARGE SCALE GENOMIC DNA]</scope>
    <source>
        <strain evidence="9 10">FSL H7-0744</strain>
    </source>
</reference>
<evidence type="ECO:0000256" key="4">
    <source>
        <dbReference type="ARBA" id="ARBA00022729"/>
    </source>
</evidence>